<comment type="subcellular location">
    <subcellularLocation>
        <location evidence="1">Plastid</location>
        <location evidence="1">Chloroplast membrane</location>
        <topology evidence="1">Multi-pass membrane protein</topology>
    </subcellularLocation>
</comment>
<dbReference type="GO" id="GO:0031969">
    <property type="term" value="C:chloroplast membrane"/>
    <property type="evidence" value="ECO:0007669"/>
    <property type="project" value="UniProtKB-SubCell"/>
</dbReference>
<keyword evidence="8 10" id="KW-0472">Membrane</keyword>
<dbReference type="NCBIfam" id="TIGR00817">
    <property type="entry name" value="tpt"/>
    <property type="match status" value="1"/>
</dbReference>
<dbReference type="GO" id="GO:0015120">
    <property type="term" value="F:phosphoglycerate transmembrane transporter activity"/>
    <property type="evidence" value="ECO:0007669"/>
    <property type="project" value="UniProtKB-ARBA"/>
</dbReference>
<dbReference type="InterPro" id="IPR004853">
    <property type="entry name" value="Sugar_P_trans_dom"/>
</dbReference>
<evidence type="ECO:0000256" key="6">
    <source>
        <dbReference type="ARBA" id="ARBA00022946"/>
    </source>
</evidence>
<keyword evidence="4" id="KW-0934">Plastid</keyword>
<dbReference type="InterPro" id="IPR050186">
    <property type="entry name" value="TPT_transporter"/>
</dbReference>
<evidence type="ECO:0000256" key="9">
    <source>
        <dbReference type="SAM" id="MobiDB-lite"/>
    </source>
</evidence>
<keyword evidence="2" id="KW-0813">Transport</keyword>
<dbReference type="Proteomes" id="UP001324115">
    <property type="component" value="Unassembled WGS sequence"/>
</dbReference>
<evidence type="ECO:0000256" key="2">
    <source>
        <dbReference type="ARBA" id="ARBA00022448"/>
    </source>
</evidence>
<sequence length="415" mass="45438">MQSASFTLASPSPSLSLLKQRRQPPSLSFNPRFDPIRASSSSNLNNDSFNVNLSTRRSWSLSSSSSSSSPIKLRPWNAPLPSYSDAETNRFEVKATSVPEAAGEKPESSSLFKTLELGALFGLWYLFNIYFNIYNKQVLKVYPYPVTVTAIQFAVGTVIVFLMWGLNLYKKPRVSGSQLAVILPLAVVHTLGNVFTNMSLGKVAVSFTHTIKAMEPFFSVVLSAMFLGELPTFWVVASLVPIAGGVALASVTEASFNWAGFWSAMASNLSNQSRNVLSKKVMVKSEESLDNITLFSIITVMSFILLAPVALFMEGVKFTPTFLQSAGLNVNQIYTRSFLAALCFHAYQQVSYMILQRVSPVTHSVGNCVKRVVVIVSSVLFFKTPVSPINTLGTGVALSGVFLYSQVKRLKPKKA</sequence>
<feature type="region of interest" description="Disordered" evidence="9">
    <location>
        <begin position="1"/>
        <end position="47"/>
    </location>
</feature>
<feature type="transmembrane region" description="Helical" evidence="10">
    <location>
        <begin position="146"/>
        <end position="166"/>
    </location>
</feature>
<protein>
    <recommendedName>
        <fullName evidence="11">Sugar phosphate transporter domain-containing protein</fullName>
    </recommendedName>
</protein>
<evidence type="ECO:0000256" key="7">
    <source>
        <dbReference type="ARBA" id="ARBA00022989"/>
    </source>
</evidence>
<evidence type="ECO:0000256" key="4">
    <source>
        <dbReference type="ARBA" id="ARBA00022640"/>
    </source>
</evidence>
<feature type="transmembrane region" description="Helical" evidence="10">
    <location>
        <begin position="217"/>
        <end position="243"/>
    </location>
</feature>
<accession>A0AAN7EEU5</accession>
<dbReference type="SUPFAM" id="SSF103481">
    <property type="entry name" value="Multidrug resistance efflux transporter EmrE"/>
    <property type="match status" value="2"/>
</dbReference>
<evidence type="ECO:0000256" key="8">
    <source>
        <dbReference type="ARBA" id="ARBA00023136"/>
    </source>
</evidence>
<evidence type="ECO:0000313" key="12">
    <source>
        <dbReference type="EMBL" id="KAK4568632.1"/>
    </source>
</evidence>
<comment type="caution">
    <text evidence="12">The sequence shown here is derived from an EMBL/GenBank/DDBJ whole genome shotgun (WGS) entry which is preliminary data.</text>
</comment>
<reference evidence="12 13" key="1">
    <citation type="journal article" date="2023" name="G3 (Bethesda)">
        <title>A haplotype-resolved chromosome-scale genome for Quercus rubra L. provides insights into the genetics of adaptive traits for red oak species.</title>
        <authorList>
            <person name="Kapoor B."/>
            <person name="Jenkins J."/>
            <person name="Schmutz J."/>
            <person name="Zhebentyayeva T."/>
            <person name="Kuelheim C."/>
            <person name="Coggeshall M."/>
            <person name="Heim C."/>
            <person name="Lasky J.R."/>
            <person name="Leites L."/>
            <person name="Islam-Faridi N."/>
            <person name="Romero-Severson J."/>
            <person name="DeLeo V.L."/>
            <person name="Lucas S.M."/>
            <person name="Lazic D."/>
            <person name="Gailing O."/>
            <person name="Carlson J."/>
            <person name="Staton M."/>
        </authorList>
    </citation>
    <scope>NUCLEOTIDE SEQUENCE [LARGE SCALE GENOMIC DNA]</scope>
    <source>
        <strain evidence="12">Pseudo-F2</strain>
    </source>
</reference>
<feature type="compositionally biased region" description="Low complexity" evidence="9">
    <location>
        <begin position="1"/>
        <end position="18"/>
    </location>
</feature>
<feature type="transmembrane region" description="Helical" evidence="10">
    <location>
        <begin position="117"/>
        <end position="134"/>
    </location>
</feature>
<dbReference type="EMBL" id="JAXUIC010000010">
    <property type="protein sequence ID" value="KAK4568632.1"/>
    <property type="molecule type" value="Genomic_DNA"/>
</dbReference>
<keyword evidence="13" id="KW-1185">Reference proteome</keyword>
<keyword evidence="5 10" id="KW-0812">Transmembrane</keyword>
<feature type="transmembrane region" description="Helical" evidence="10">
    <location>
        <begin position="292"/>
        <end position="313"/>
    </location>
</feature>
<name>A0AAN7EEU5_QUERU</name>
<dbReference type="InterPro" id="IPR037185">
    <property type="entry name" value="EmrE-like"/>
</dbReference>
<evidence type="ECO:0000313" key="13">
    <source>
        <dbReference type="Proteomes" id="UP001324115"/>
    </source>
</evidence>
<evidence type="ECO:0000256" key="1">
    <source>
        <dbReference type="ARBA" id="ARBA00004508"/>
    </source>
</evidence>
<evidence type="ECO:0000256" key="10">
    <source>
        <dbReference type="SAM" id="Phobius"/>
    </source>
</evidence>
<dbReference type="AlphaFoldDB" id="A0AAN7EEU5"/>
<feature type="transmembrane region" description="Helical" evidence="10">
    <location>
        <begin position="255"/>
        <end position="271"/>
    </location>
</feature>
<dbReference type="InterPro" id="IPR004696">
    <property type="entry name" value="Tpt_PEP_transl"/>
</dbReference>
<feature type="domain" description="Sugar phosphate transporter" evidence="11">
    <location>
        <begin position="116"/>
        <end position="405"/>
    </location>
</feature>
<gene>
    <name evidence="12" type="ORF">RGQ29_004158</name>
</gene>
<feature type="transmembrane region" description="Helical" evidence="10">
    <location>
        <begin position="178"/>
        <end position="196"/>
    </location>
</feature>
<organism evidence="12 13">
    <name type="scientific">Quercus rubra</name>
    <name type="common">Northern red oak</name>
    <name type="synonym">Quercus borealis</name>
    <dbReference type="NCBI Taxonomy" id="3512"/>
    <lineage>
        <taxon>Eukaryota</taxon>
        <taxon>Viridiplantae</taxon>
        <taxon>Streptophyta</taxon>
        <taxon>Embryophyta</taxon>
        <taxon>Tracheophyta</taxon>
        <taxon>Spermatophyta</taxon>
        <taxon>Magnoliopsida</taxon>
        <taxon>eudicotyledons</taxon>
        <taxon>Gunneridae</taxon>
        <taxon>Pentapetalae</taxon>
        <taxon>rosids</taxon>
        <taxon>fabids</taxon>
        <taxon>Fagales</taxon>
        <taxon>Fagaceae</taxon>
        <taxon>Quercus</taxon>
    </lineage>
</organism>
<feature type="transmembrane region" description="Helical" evidence="10">
    <location>
        <begin position="389"/>
        <end position="407"/>
    </location>
</feature>
<proteinExistence type="predicted"/>
<dbReference type="PANTHER" id="PTHR11132">
    <property type="entry name" value="SOLUTE CARRIER FAMILY 35"/>
    <property type="match status" value="1"/>
</dbReference>
<keyword evidence="7 10" id="KW-1133">Transmembrane helix</keyword>
<evidence type="ECO:0000256" key="5">
    <source>
        <dbReference type="ARBA" id="ARBA00022692"/>
    </source>
</evidence>
<dbReference type="Pfam" id="PF03151">
    <property type="entry name" value="TPT"/>
    <property type="match status" value="1"/>
</dbReference>
<evidence type="ECO:0000259" key="11">
    <source>
        <dbReference type="Pfam" id="PF03151"/>
    </source>
</evidence>
<keyword evidence="6" id="KW-0809">Transit peptide</keyword>
<dbReference type="GO" id="GO:0015605">
    <property type="term" value="F:organophosphate ester transmembrane transporter activity"/>
    <property type="evidence" value="ECO:0007669"/>
    <property type="project" value="UniProtKB-ARBA"/>
</dbReference>
<evidence type="ECO:0000256" key="3">
    <source>
        <dbReference type="ARBA" id="ARBA00022528"/>
    </source>
</evidence>
<keyword evidence="3" id="KW-0150">Chloroplast</keyword>